<dbReference type="OMA" id="PDGLGCY"/>
<evidence type="ECO:0000256" key="3">
    <source>
        <dbReference type="ARBA" id="ARBA00022989"/>
    </source>
</evidence>
<dbReference type="AlphaFoldDB" id="S3D0U1"/>
<keyword evidence="8" id="KW-1185">Reference proteome</keyword>
<proteinExistence type="predicted"/>
<comment type="subcellular location">
    <subcellularLocation>
        <location evidence="1">Membrane</location>
        <topology evidence="1">Multi-pass membrane protein</topology>
    </subcellularLocation>
</comment>
<feature type="transmembrane region" description="Helical" evidence="6">
    <location>
        <begin position="103"/>
        <end position="124"/>
    </location>
</feature>
<accession>S3D0U1</accession>
<evidence type="ECO:0000256" key="1">
    <source>
        <dbReference type="ARBA" id="ARBA00004141"/>
    </source>
</evidence>
<evidence type="ECO:0000256" key="6">
    <source>
        <dbReference type="SAM" id="Phobius"/>
    </source>
</evidence>
<feature type="transmembrane region" description="Helical" evidence="6">
    <location>
        <begin position="388"/>
        <end position="408"/>
    </location>
</feature>
<dbReference type="InterPro" id="IPR011701">
    <property type="entry name" value="MFS"/>
</dbReference>
<gene>
    <name evidence="7" type="ORF">GLAREA_12773</name>
</gene>
<dbReference type="GO" id="GO:0000329">
    <property type="term" value="C:fungal-type vacuole membrane"/>
    <property type="evidence" value="ECO:0007669"/>
    <property type="project" value="TreeGrafter"/>
</dbReference>
<evidence type="ECO:0000256" key="4">
    <source>
        <dbReference type="ARBA" id="ARBA00023136"/>
    </source>
</evidence>
<feature type="transmembrane region" description="Helical" evidence="6">
    <location>
        <begin position="355"/>
        <end position="376"/>
    </location>
</feature>
<feature type="transmembrane region" description="Helical" evidence="6">
    <location>
        <begin position="414"/>
        <end position="437"/>
    </location>
</feature>
<feature type="transmembrane region" description="Helical" evidence="6">
    <location>
        <begin position="12"/>
        <end position="30"/>
    </location>
</feature>
<feature type="transmembrane region" description="Helical" evidence="6">
    <location>
        <begin position="495"/>
        <end position="514"/>
    </location>
</feature>
<keyword evidence="4 6" id="KW-0472">Membrane</keyword>
<evidence type="ECO:0000313" key="7">
    <source>
        <dbReference type="EMBL" id="EPE31470.1"/>
    </source>
</evidence>
<feature type="compositionally biased region" description="Acidic residues" evidence="5">
    <location>
        <begin position="254"/>
        <end position="264"/>
    </location>
</feature>
<dbReference type="PROSITE" id="PS51257">
    <property type="entry name" value="PROKAR_LIPOPROTEIN"/>
    <property type="match status" value="1"/>
</dbReference>
<keyword evidence="2 6" id="KW-0812">Transmembrane</keyword>
<feature type="transmembrane region" description="Helical" evidence="6">
    <location>
        <begin position="169"/>
        <end position="189"/>
    </location>
</feature>
<sequence length="535" mass="58359">MSENTLRTARIVSSIAATCISLACGTNYVYSAWGPQFAERLKLSSTQQNLIGLSGNLGMYSMGIPVGMLVDSKGPRIAVLLGALLLAAGYFPLHQAYDSASGSLPFLCFFSYMTGLGGCLAFAASVKTSALNWPQHRGTATGFPLAAFGLSAFFFSSFAQFVLPGNTGHFLLLLACGTFGLVFVPSFFLRVLPHPHYTALATGTANRLHRTKSEDSKYRAERASEPEPGRSEFVVEHLDQRIALNQPHVGAEASADEPTSEADETSSLMSRTSSSSNPGDVEEPEESIVKDHAHRVDIRGIRMLPHMEFWQQFLLMGILTGIGLMTINNIGNDVTALWRHYDDSVSDDYIMKRQAMHVSILSFCSFAGRLLSGLGSDFLVKVLNASRLWCLTLASVVFLVAQLSALTITTPYNLVFVSSLTGLGYGFLFGCFPAIVAEAFGVHGLSTNWGFMTLSPVISGNIFNIFYGMVFDRHSILNDNGERTCNEGLECYRSAYLVTVGACVLGLTISLWSIRYTHLARIEEDRLKDLEDREA</sequence>
<dbReference type="Gene3D" id="1.20.1250.20">
    <property type="entry name" value="MFS general substrate transporter like domains"/>
    <property type="match status" value="2"/>
</dbReference>
<dbReference type="InterPro" id="IPR036259">
    <property type="entry name" value="MFS_trans_sf"/>
</dbReference>
<evidence type="ECO:0000256" key="5">
    <source>
        <dbReference type="SAM" id="MobiDB-lite"/>
    </source>
</evidence>
<feature type="transmembrane region" description="Helical" evidence="6">
    <location>
        <begin position="449"/>
        <end position="470"/>
    </location>
</feature>
<dbReference type="KEGG" id="glz:GLAREA_12773"/>
<reference evidence="7 8" key="1">
    <citation type="journal article" date="2013" name="BMC Genomics">
        <title>Genomics-driven discovery of the pneumocandin biosynthetic gene cluster in the fungus Glarea lozoyensis.</title>
        <authorList>
            <person name="Chen L."/>
            <person name="Yue Q."/>
            <person name="Zhang X."/>
            <person name="Xiang M."/>
            <person name="Wang C."/>
            <person name="Li S."/>
            <person name="Che Y."/>
            <person name="Ortiz-Lopez F.J."/>
            <person name="Bills G.F."/>
            <person name="Liu X."/>
            <person name="An Z."/>
        </authorList>
    </citation>
    <scope>NUCLEOTIDE SEQUENCE [LARGE SCALE GENOMIC DNA]</scope>
    <source>
        <strain evidence="8">ATCC 20868 / MF5171</strain>
    </source>
</reference>
<evidence type="ECO:0000256" key="2">
    <source>
        <dbReference type="ARBA" id="ARBA00022692"/>
    </source>
</evidence>
<protein>
    <submittedName>
        <fullName evidence="7">MFS general substrate transporter</fullName>
    </submittedName>
</protein>
<dbReference type="HOGENOM" id="CLU_012596_0_1_1"/>
<name>S3D0U1_GLAL2</name>
<feature type="compositionally biased region" description="Low complexity" evidence="5">
    <location>
        <begin position="266"/>
        <end position="276"/>
    </location>
</feature>
<dbReference type="RefSeq" id="XP_008081745.1">
    <property type="nucleotide sequence ID" value="XM_008083554.1"/>
</dbReference>
<feature type="transmembrane region" description="Helical" evidence="6">
    <location>
        <begin position="145"/>
        <end position="163"/>
    </location>
</feature>
<dbReference type="OrthoDB" id="410267at2759"/>
<dbReference type="eggNOG" id="ENOG502RWDV">
    <property type="taxonomic scope" value="Eukaryota"/>
</dbReference>
<keyword evidence="3 6" id="KW-1133">Transmembrane helix</keyword>
<dbReference type="PANTHER" id="PTHR21576:SF158">
    <property type="entry name" value="RIBOSOMAL RNA-PROCESSING PROTEIN 12-LIKE CONSERVED DOMAIN-CONTAINING PROTEIN"/>
    <property type="match status" value="1"/>
</dbReference>
<dbReference type="EMBL" id="KE145362">
    <property type="protein sequence ID" value="EPE31470.1"/>
    <property type="molecule type" value="Genomic_DNA"/>
</dbReference>
<dbReference type="PANTHER" id="PTHR21576">
    <property type="entry name" value="UNCHARACTERIZED NODULIN-LIKE PROTEIN"/>
    <property type="match status" value="1"/>
</dbReference>
<feature type="transmembrane region" description="Helical" evidence="6">
    <location>
        <begin position="77"/>
        <end position="97"/>
    </location>
</feature>
<dbReference type="GeneID" id="19471813"/>
<dbReference type="Proteomes" id="UP000016922">
    <property type="component" value="Unassembled WGS sequence"/>
</dbReference>
<feature type="region of interest" description="Disordered" evidence="5">
    <location>
        <begin position="247"/>
        <end position="289"/>
    </location>
</feature>
<feature type="region of interest" description="Disordered" evidence="5">
    <location>
        <begin position="205"/>
        <end position="231"/>
    </location>
</feature>
<dbReference type="SUPFAM" id="SSF103473">
    <property type="entry name" value="MFS general substrate transporter"/>
    <property type="match status" value="1"/>
</dbReference>
<dbReference type="GO" id="GO:0022857">
    <property type="term" value="F:transmembrane transporter activity"/>
    <property type="evidence" value="ECO:0007669"/>
    <property type="project" value="InterPro"/>
</dbReference>
<organism evidence="7 8">
    <name type="scientific">Glarea lozoyensis (strain ATCC 20868 / MF5171)</name>
    <dbReference type="NCBI Taxonomy" id="1116229"/>
    <lineage>
        <taxon>Eukaryota</taxon>
        <taxon>Fungi</taxon>
        <taxon>Dikarya</taxon>
        <taxon>Ascomycota</taxon>
        <taxon>Pezizomycotina</taxon>
        <taxon>Leotiomycetes</taxon>
        <taxon>Helotiales</taxon>
        <taxon>Helotiaceae</taxon>
        <taxon>Glarea</taxon>
    </lineage>
</organism>
<dbReference type="Pfam" id="PF07690">
    <property type="entry name" value="MFS_1"/>
    <property type="match status" value="1"/>
</dbReference>
<feature type="transmembrane region" description="Helical" evidence="6">
    <location>
        <begin position="309"/>
        <end position="331"/>
    </location>
</feature>
<feature type="compositionally biased region" description="Basic and acidic residues" evidence="5">
    <location>
        <begin position="211"/>
        <end position="231"/>
    </location>
</feature>
<evidence type="ECO:0000313" key="8">
    <source>
        <dbReference type="Proteomes" id="UP000016922"/>
    </source>
</evidence>